<evidence type="ECO:0000313" key="1">
    <source>
        <dbReference type="EMBL" id="KAH7997383.1"/>
    </source>
</evidence>
<accession>A0ACB8EY00</accession>
<gene>
    <name evidence="1" type="ORF">K3G42_015135</name>
</gene>
<keyword evidence="2" id="KW-1185">Reference proteome</keyword>
<comment type="caution">
    <text evidence="1">The sequence shown here is derived from an EMBL/GenBank/DDBJ whole genome shotgun (WGS) entry which is preliminary data.</text>
</comment>
<name>A0ACB8EY00_9SAUR</name>
<protein>
    <submittedName>
        <fullName evidence="1">Uncharacterized protein</fullName>
    </submittedName>
</protein>
<proteinExistence type="predicted"/>
<dbReference type="EMBL" id="CM037628">
    <property type="protein sequence ID" value="KAH7997383.1"/>
    <property type="molecule type" value="Genomic_DNA"/>
</dbReference>
<evidence type="ECO:0000313" key="2">
    <source>
        <dbReference type="Proteomes" id="UP000827872"/>
    </source>
</evidence>
<sequence length="163" mass="18480">MEDQQPEEPHGLLITPVLHSTAALGAEVQATREQGFDAQRAARDLLQRSFLTRCAVEARVGEGMNIPREQQLYQGLISLQVPEEELLSSAMQEKLVLVEPRREARKEPTCSGPDLMAFYDAEEMFTETAFLEVEGLPPLQLKPRTRDPAATFLMYHKLRQWDS</sequence>
<dbReference type="Proteomes" id="UP000827872">
    <property type="component" value="Linkage Group LG15"/>
</dbReference>
<reference evidence="1" key="1">
    <citation type="submission" date="2021-08" db="EMBL/GenBank/DDBJ databases">
        <title>The first chromosome-level gecko genome reveals the dynamic sex chromosomes of Neotropical dwarf geckos (Sphaerodactylidae: Sphaerodactylus).</title>
        <authorList>
            <person name="Pinto B.J."/>
            <person name="Keating S.E."/>
            <person name="Gamble T."/>
        </authorList>
    </citation>
    <scope>NUCLEOTIDE SEQUENCE</scope>
    <source>
        <strain evidence="1">TG3544</strain>
    </source>
</reference>
<organism evidence="1 2">
    <name type="scientific">Sphaerodactylus townsendi</name>
    <dbReference type="NCBI Taxonomy" id="933632"/>
    <lineage>
        <taxon>Eukaryota</taxon>
        <taxon>Metazoa</taxon>
        <taxon>Chordata</taxon>
        <taxon>Craniata</taxon>
        <taxon>Vertebrata</taxon>
        <taxon>Euteleostomi</taxon>
        <taxon>Lepidosauria</taxon>
        <taxon>Squamata</taxon>
        <taxon>Bifurcata</taxon>
        <taxon>Gekkota</taxon>
        <taxon>Sphaerodactylidae</taxon>
        <taxon>Sphaerodactylus</taxon>
    </lineage>
</organism>